<reference evidence="3 4" key="1">
    <citation type="submission" date="2014-04" db="EMBL/GenBank/DDBJ databases">
        <authorList>
            <consortium name="DOE Joint Genome Institute"/>
            <person name="Kuo A."/>
            <person name="Kohler A."/>
            <person name="Costa M.D."/>
            <person name="Nagy L.G."/>
            <person name="Floudas D."/>
            <person name="Copeland A."/>
            <person name="Barry K.W."/>
            <person name="Cichocki N."/>
            <person name="Veneault-Fourrey C."/>
            <person name="LaButti K."/>
            <person name="Lindquist E.A."/>
            <person name="Lipzen A."/>
            <person name="Lundell T."/>
            <person name="Morin E."/>
            <person name="Murat C."/>
            <person name="Sun H."/>
            <person name="Tunlid A."/>
            <person name="Henrissat B."/>
            <person name="Grigoriev I.V."/>
            <person name="Hibbett D.S."/>
            <person name="Martin F."/>
            <person name="Nordberg H.P."/>
            <person name="Cantor M.N."/>
            <person name="Hua S.X."/>
        </authorList>
    </citation>
    <scope>NUCLEOTIDE SEQUENCE [LARGE SCALE GENOMIC DNA]</scope>
    <source>
        <strain evidence="3 4">Marx 270</strain>
    </source>
</reference>
<dbReference type="Proteomes" id="UP000054217">
    <property type="component" value="Unassembled WGS sequence"/>
</dbReference>
<accession>A0A0C3N345</accession>
<feature type="transmembrane region" description="Helical" evidence="2">
    <location>
        <begin position="311"/>
        <end position="330"/>
    </location>
</feature>
<feature type="transmembrane region" description="Helical" evidence="2">
    <location>
        <begin position="279"/>
        <end position="299"/>
    </location>
</feature>
<dbReference type="EMBL" id="KN832066">
    <property type="protein sequence ID" value="KIN95469.1"/>
    <property type="molecule type" value="Genomic_DNA"/>
</dbReference>
<reference evidence="4" key="2">
    <citation type="submission" date="2015-01" db="EMBL/GenBank/DDBJ databases">
        <title>Evolutionary Origins and Diversification of the Mycorrhizal Mutualists.</title>
        <authorList>
            <consortium name="DOE Joint Genome Institute"/>
            <consortium name="Mycorrhizal Genomics Consortium"/>
            <person name="Kohler A."/>
            <person name="Kuo A."/>
            <person name="Nagy L.G."/>
            <person name="Floudas D."/>
            <person name="Copeland A."/>
            <person name="Barry K.W."/>
            <person name="Cichocki N."/>
            <person name="Veneault-Fourrey C."/>
            <person name="LaButti K."/>
            <person name="Lindquist E.A."/>
            <person name="Lipzen A."/>
            <person name="Lundell T."/>
            <person name="Morin E."/>
            <person name="Murat C."/>
            <person name="Riley R."/>
            <person name="Ohm R."/>
            <person name="Sun H."/>
            <person name="Tunlid A."/>
            <person name="Henrissat B."/>
            <person name="Grigoriev I.V."/>
            <person name="Hibbett D.S."/>
            <person name="Martin F."/>
        </authorList>
    </citation>
    <scope>NUCLEOTIDE SEQUENCE [LARGE SCALE GENOMIC DNA]</scope>
    <source>
        <strain evidence="4">Marx 270</strain>
    </source>
</reference>
<keyword evidence="2" id="KW-0472">Membrane</keyword>
<feature type="region of interest" description="Disordered" evidence="1">
    <location>
        <begin position="81"/>
        <end position="140"/>
    </location>
</feature>
<gene>
    <name evidence="3" type="ORF">M404DRAFT_1007429</name>
</gene>
<dbReference type="HOGENOM" id="CLU_068100_0_0_1"/>
<proteinExistence type="predicted"/>
<evidence type="ECO:0000313" key="3">
    <source>
        <dbReference type="EMBL" id="KIN95469.1"/>
    </source>
</evidence>
<name>A0A0C3N345_PISTI</name>
<protein>
    <submittedName>
        <fullName evidence="3">Uncharacterized protein</fullName>
    </submittedName>
</protein>
<evidence type="ECO:0000313" key="4">
    <source>
        <dbReference type="Proteomes" id="UP000054217"/>
    </source>
</evidence>
<feature type="transmembrane region" description="Helical" evidence="2">
    <location>
        <begin position="151"/>
        <end position="170"/>
    </location>
</feature>
<evidence type="ECO:0000256" key="2">
    <source>
        <dbReference type="SAM" id="Phobius"/>
    </source>
</evidence>
<dbReference type="OrthoDB" id="2657661at2759"/>
<organism evidence="3 4">
    <name type="scientific">Pisolithus tinctorius Marx 270</name>
    <dbReference type="NCBI Taxonomy" id="870435"/>
    <lineage>
        <taxon>Eukaryota</taxon>
        <taxon>Fungi</taxon>
        <taxon>Dikarya</taxon>
        <taxon>Basidiomycota</taxon>
        <taxon>Agaricomycotina</taxon>
        <taxon>Agaricomycetes</taxon>
        <taxon>Agaricomycetidae</taxon>
        <taxon>Boletales</taxon>
        <taxon>Sclerodermatineae</taxon>
        <taxon>Pisolithaceae</taxon>
        <taxon>Pisolithus</taxon>
    </lineage>
</organism>
<keyword evidence="2" id="KW-1133">Transmembrane helix</keyword>
<sequence>MLVPQVLLRILVRLPKLFIAIAKQCSSTTLPLFRYLLSLWNLFIHKQKRKHLLDNDAHNVLALNLPILSAGFRNTTIPYSEGGESVSGPAQPGSSKPEVELSDINQGRPGSDANDDQIPPHGYPATQTHPQHRRRTNPLIRNFGSSTPSSLIHLMVFLVILDITSMIVFLDWLRYVSSALAATQVDDQTDLDKWEAFSKTFQSEVNASNLLSTVLLATNVGFLAIQSIDQEGSSYWSQRLCYMSLFASLASVTIGLAVRTPKFFTAHRGLWFSAMQWCLFSPFGSLLSSVDFFLATLLVHLRHQAAMVQSYFAFAGTVYVVCMLIVYVLVMEPQGIHSVLYLLNWARTEVRHGAHLVQQHWIT</sequence>
<feature type="transmembrane region" description="Helical" evidence="2">
    <location>
        <begin position="240"/>
        <end position="259"/>
    </location>
</feature>
<keyword evidence="4" id="KW-1185">Reference proteome</keyword>
<evidence type="ECO:0000256" key="1">
    <source>
        <dbReference type="SAM" id="MobiDB-lite"/>
    </source>
</evidence>
<keyword evidence="2" id="KW-0812">Transmembrane</keyword>
<dbReference type="InParanoid" id="A0A0C3N345"/>
<dbReference type="AlphaFoldDB" id="A0A0C3N345"/>